<dbReference type="EMBL" id="SOHQ01000007">
    <property type="protein sequence ID" value="TFD81653.1"/>
    <property type="molecule type" value="Genomic_DNA"/>
</dbReference>
<reference evidence="1 2" key="1">
    <citation type="submission" date="2019-03" db="EMBL/GenBank/DDBJ databases">
        <title>Genomics of glacier-inhabiting Cryobacterium strains.</title>
        <authorList>
            <person name="Liu Q."/>
            <person name="Xin Y.-H."/>
        </authorList>
    </citation>
    <scope>NUCLEOTIDE SEQUENCE [LARGE SCALE GENOMIC DNA]</scope>
    <source>
        <strain evidence="1 2">CGMCC 1.4292</strain>
    </source>
</reference>
<sequence length="65" mass="7084">MLQDWSKGRRSEVGQINSLVRNILERNGKTAPVSTAPVGIAHRIEAGSCEPSLDLLCPRVELSRA</sequence>
<accession>A0A4Y8KQW6</accession>
<dbReference type="Proteomes" id="UP000298218">
    <property type="component" value="Unassembled WGS sequence"/>
</dbReference>
<keyword evidence="2" id="KW-1185">Reference proteome</keyword>
<organism evidence="1 2">
    <name type="scientific">Cryobacterium psychrophilum</name>
    <dbReference type="NCBI Taxonomy" id="41988"/>
    <lineage>
        <taxon>Bacteria</taxon>
        <taxon>Bacillati</taxon>
        <taxon>Actinomycetota</taxon>
        <taxon>Actinomycetes</taxon>
        <taxon>Micrococcales</taxon>
        <taxon>Microbacteriaceae</taxon>
        <taxon>Cryobacterium</taxon>
    </lineage>
</organism>
<evidence type="ECO:0000313" key="1">
    <source>
        <dbReference type="EMBL" id="TFD81653.1"/>
    </source>
</evidence>
<dbReference type="OrthoDB" id="9793586at2"/>
<protein>
    <submittedName>
        <fullName evidence="1">Uncharacterized protein</fullName>
    </submittedName>
</protein>
<evidence type="ECO:0000313" key="2">
    <source>
        <dbReference type="Proteomes" id="UP000298218"/>
    </source>
</evidence>
<name>A0A4Y8KQW6_9MICO</name>
<dbReference type="RefSeq" id="WP_134172458.1">
    <property type="nucleotide sequence ID" value="NZ_SODI01000001.1"/>
</dbReference>
<comment type="caution">
    <text evidence="1">The sequence shown here is derived from an EMBL/GenBank/DDBJ whole genome shotgun (WGS) entry which is preliminary data.</text>
</comment>
<dbReference type="AlphaFoldDB" id="A0A4Y8KQW6"/>
<gene>
    <name evidence="1" type="ORF">E3T53_01195</name>
</gene>
<proteinExistence type="predicted"/>